<evidence type="ECO:0000313" key="1">
    <source>
        <dbReference type="EMBL" id="SVE34331.1"/>
    </source>
</evidence>
<dbReference type="InterPro" id="IPR036565">
    <property type="entry name" value="Mur-like_cat_sf"/>
</dbReference>
<reference evidence="1" key="1">
    <citation type="submission" date="2018-05" db="EMBL/GenBank/DDBJ databases">
        <authorList>
            <person name="Lanie J.A."/>
            <person name="Ng W.-L."/>
            <person name="Kazmierczak K.M."/>
            <person name="Andrzejewski T.M."/>
            <person name="Davidsen T.M."/>
            <person name="Wayne K.J."/>
            <person name="Tettelin H."/>
            <person name="Glass J.I."/>
            <person name="Rusch D."/>
            <person name="Podicherti R."/>
            <person name="Tsui H.-C.T."/>
            <person name="Winkler M.E."/>
        </authorList>
    </citation>
    <scope>NUCLEOTIDE SEQUENCE</scope>
</reference>
<gene>
    <name evidence="1" type="ORF">METZ01_LOCUS487185</name>
</gene>
<sequence>MNTLTNDESLNYLYSLIPRGIKLGLDNISAVLTELGNPQIKIPSIHIA</sequence>
<proteinExistence type="predicted"/>
<organism evidence="1">
    <name type="scientific">marine metagenome</name>
    <dbReference type="NCBI Taxonomy" id="408172"/>
    <lineage>
        <taxon>unclassified sequences</taxon>
        <taxon>metagenomes</taxon>
        <taxon>ecological metagenomes</taxon>
    </lineage>
</organism>
<name>A0A383CQB5_9ZZZZ</name>
<dbReference type="EMBL" id="UINC01210725">
    <property type="protein sequence ID" value="SVE34331.1"/>
    <property type="molecule type" value="Genomic_DNA"/>
</dbReference>
<accession>A0A383CQB5</accession>
<feature type="non-terminal residue" evidence="1">
    <location>
        <position position="48"/>
    </location>
</feature>
<protein>
    <submittedName>
        <fullName evidence="1">Uncharacterized protein</fullName>
    </submittedName>
</protein>
<dbReference type="SUPFAM" id="SSF53623">
    <property type="entry name" value="MurD-like peptide ligases, catalytic domain"/>
    <property type="match status" value="1"/>
</dbReference>
<dbReference type="AlphaFoldDB" id="A0A383CQB5"/>
<dbReference type="Gene3D" id="3.40.1190.10">
    <property type="entry name" value="Mur-like, catalytic domain"/>
    <property type="match status" value="1"/>
</dbReference>
<dbReference type="GO" id="GO:0005524">
    <property type="term" value="F:ATP binding"/>
    <property type="evidence" value="ECO:0007669"/>
    <property type="project" value="InterPro"/>
</dbReference>